<proteinExistence type="inferred from homology"/>
<evidence type="ECO:0000313" key="9">
    <source>
        <dbReference type="EMBL" id="KAJ3052623.1"/>
    </source>
</evidence>
<dbReference type="PANTHER" id="PTHR46161">
    <property type="entry name" value="NUCLEOSIDE DIPHOSPHATE KINASE"/>
    <property type="match status" value="1"/>
</dbReference>
<dbReference type="AlphaFoldDB" id="A0AAD5X5X1"/>
<evidence type="ECO:0000256" key="3">
    <source>
        <dbReference type="ARBA" id="ARBA00022679"/>
    </source>
</evidence>
<gene>
    <name evidence="9" type="ORF">HK097_005934</name>
</gene>
<keyword evidence="4" id="KW-0547">Nucleotide-binding</keyword>
<reference evidence="9" key="1">
    <citation type="submission" date="2020-05" db="EMBL/GenBank/DDBJ databases">
        <title>Phylogenomic resolution of chytrid fungi.</title>
        <authorList>
            <person name="Stajich J.E."/>
            <person name="Amses K."/>
            <person name="Simmons R."/>
            <person name="Seto K."/>
            <person name="Myers J."/>
            <person name="Bonds A."/>
            <person name="Quandt C.A."/>
            <person name="Barry K."/>
            <person name="Liu P."/>
            <person name="Grigoriev I."/>
            <person name="Longcore J.E."/>
            <person name="James T.Y."/>
        </authorList>
    </citation>
    <scope>NUCLEOTIDE SEQUENCE</scope>
    <source>
        <strain evidence="9">JEL0318</strain>
    </source>
</reference>
<evidence type="ECO:0000259" key="8">
    <source>
        <dbReference type="SMART" id="SM00562"/>
    </source>
</evidence>
<keyword evidence="5" id="KW-0418">Kinase</keyword>
<dbReference type="Pfam" id="PF00334">
    <property type="entry name" value="NDK"/>
    <property type="match status" value="1"/>
</dbReference>
<evidence type="ECO:0000256" key="6">
    <source>
        <dbReference type="ARBA" id="ARBA00022840"/>
    </source>
</evidence>
<dbReference type="InterPro" id="IPR034907">
    <property type="entry name" value="NDK-like_dom"/>
</dbReference>
<evidence type="ECO:0000256" key="7">
    <source>
        <dbReference type="PROSITE-ProRule" id="PRU00706"/>
    </source>
</evidence>
<feature type="domain" description="Nucleoside diphosphate kinase-like" evidence="8">
    <location>
        <begin position="5"/>
        <end position="132"/>
    </location>
</feature>
<feature type="non-terminal residue" evidence="9">
    <location>
        <position position="1"/>
    </location>
</feature>
<dbReference type="PROSITE" id="PS51374">
    <property type="entry name" value="NDPK_LIKE"/>
    <property type="match status" value="1"/>
</dbReference>
<dbReference type="Gene3D" id="3.30.70.141">
    <property type="entry name" value="Nucleoside diphosphate kinase-like domain"/>
    <property type="match status" value="1"/>
</dbReference>
<keyword evidence="10" id="KW-1185">Reference proteome</keyword>
<dbReference type="SMART" id="SM00562">
    <property type="entry name" value="NDK"/>
    <property type="match status" value="1"/>
</dbReference>
<protein>
    <recommendedName>
        <fullName evidence="2">Nucleoside diphosphate kinase</fullName>
    </recommendedName>
</protein>
<organism evidence="9 10">
    <name type="scientific">Rhizophlyctis rosea</name>
    <dbReference type="NCBI Taxonomy" id="64517"/>
    <lineage>
        <taxon>Eukaryota</taxon>
        <taxon>Fungi</taxon>
        <taxon>Fungi incertae sedis</taxon>
        <taxon>Chytridiomycota</taxon>
        <taxon>Chytridiomycota incertae sedis</taxon>
        <taxon>Chytridiomycetes</taxon>
        <taxon>Rhizophlyctidales</taxon>
        <taxon>Rhizophlyctidaceae</taxon>
        <taxon>Rhizophlyctis</taxon>
    </lineage>
</organism>
<keyword evidence="3" id="KW-0808">Transferase</keyword>
<evidence type="ECO:0000256" key="4">
    <source>
        <dbReference type="ARBA" id="ARBA00022741"/>
    </source>
</evidence>
<dbReference type="GO" id="GO:0005524">
    <property type="term" value="F:ATP binding"/>
    <property type="evidence" value="ECO:0007669"/>
    <property type="project" value="UniProtKB-KW"/>
</dbReference>
<evidence type="ECO:0000256" key="2">
    <source>
        <dbReference type="ARBA" id="ARBA00017632"/>
    </source>
</evidence>
<comment type="similarity">
    <text evidence="1 7">Belongs to the NDK family.</text>
</comment>
<name>A0AAD5X5X1_9FUNG</name>
<evidence type="ECO:0000256" key="5">
    <source>
        <dbReference type="ARBA" id="ARBA00022777"/>
    </source>
</evidence>
<dbReference type="Proteomes" id="UP001212841">
    <property type="component" value="Unassembled WGS sequence"/>
</dbReference>
<evidence type="ECO:0000313" key="10">
    <source>
        <dbReference type="Proteomes" id="UP001212841"/>
    </source>
</evidence>
<dbReference type="InterPro" id="IPR036850">
    <property type="entry name" value="NDK-like_dom_sf"/>
</dbReference>
<dbReference type="GO" id="GO:0016301">
    <property type="term" value="F:kinase activity"/>
    <property type="evidence" value="ECO:0007669"/>
    <property type="project" value="UniProtKB-KW"/>
</dbReference>
<accession>A0AAD5X5X1</accession>
<dbReference type="SUPFAM" id="SSF54919">
    <property type="entry name" value="Nucleoside diphosphate kinase, NDK"/>
    <property type="match status" value="1"/>
</dbReference>
<comment type="caution">
    <text evidence="7">Lacks conserved residue(s) required for the propagation of feature annotation.</text>
</comment>
<dbReference type="EMBL" id="JADGJD010000279">
    <property type="protein sequence ID" value="KAJ3052623.1"/>
    <property type="molecule type" value="Genomic_DNA"/>
</dbReference>
<dbReference type="PANTHER" id="PTHR46161:SF3">
    <property type="entry name" value="NUCLEOSIDE DIPHOSPHATE KINASE DDB_G0292928-RELATED"/>
    <property type="match status" value="1"/>
</dbReference>
<sequence>MRREPDAIIHEDEIIRQVVERDFRIVIAKEVVVSRGIPGQLYRDVEGMPFFAEVIEHLGGCGSGEGVTIFAMVLEGLGVVGRWRHCGPTNSVRAKETAPESLWGQYGTDCVRNAVHASDSQYSGTGNRDSLRFLHGA</sequence>
<comment type="caution">
    <text evidence="9">The sequence shown here is derived from an EMBL/GenBank/DDBJ whole genome shotgun (WGS) entry which is preliminary data.</text>
</comment>
<keyword evidence="6" id="KW-0067">ATP-binding</keyword>
<evidence type="ECO:0000256" key="1">
    <source>
        <dbReference type="ARBA" id="ARBA00008142"/>
    </source>
</evidence>